<dbReference type="PANTHER" id="PTHR10696">
    <property type="entry name" value="GAMMA-BUTYROBETAINE HYDROXYLASE-RELATED"/>
    <property type="match status" value="1"/>
</dbReference>
<keyword evidence="2" id="KW-0560">Oxidoreductase</keyword>
<dbReference type="PATRIC" id="fig|365046.3.peg.155"/>
<dbReference type="SUPFAM" id="SSF51197">
    <property type="entry name" value="Clavaminate synthase-like"/>
    <property type="match status" value="1"/>
</dbReference>
<gene>
    <name evidence="5" type="ordered locus">Rta_01500</name>
</gene>
<dbReference type="GO" id="GO:0017000">
    <property type="term" value="P:antibiotic biosynthetic process"/>
    <property type="evidence" value="ECO:0007669"/>
    <property type="project" value="UniProtKB-KW"/>
</dbReference>
<dbReference type="GO" id="GO:0016706">
    <property type="term" value="F:2-oxoglutarate-dependent dioxygenase activity"/>
    <property type="evidence" value="ECO:0007669"/>
    <property type="project" value="UniProtKB-ARBA"/>
</dbReference>
<evidence type="ECO:0000256" key="2">
    <source>
        <dbReference type="ARBA" id="ARBA00023002"/>
    </source>
</evidence>
<organism evidence="5 6">
    <name type="scientific">Ramlibacter tataouinensis (strain ATCC BAA-407 / DSM 14655 / LMG 21543 / TTB310)</name>
    <dbReference type="NCBI Taxonomy" id="365046"/>
    <lineage>
        <taxon>Bacteria</taxon>
        <taxon>Pseudomonadati</taxon>
        <taxon>Pseudomonadota</taxon>
        <taxon>Betaproteobacteria</taxon>
        <taxon>Burkholderiales</taxon>
        <taxon>Comamonadaceae</taxon>
        <taxon>Ramlibacter</taxon>
    </lineage>
</organism>
<dbReference type="PANTHER" id="PTHR10696:SF56">
    <property type="entry name" value="TAUD_TFDA-LIKE DOMAIN-CONTAINING PROTEIN"/>
    <property type="match status" value="1"/>
</dbReference>
<dbReference type="STRING" id="365046.Rta_01500"/>
<accession>F5Y3C6</accession>
<dbReference type="OrthoDB" id="753054at2"/>
<keyword evidence="6" id="KW-1185">Reference proteome</keyword>
<dbReference type="InterPro" id="IPR042098">
    <property type="entry name" value="TauD-like_sf"/>
</dbReference>
<evidence type="ECO:0000313" key="5">
    <source>
        <dbReference type="EMBL" id="AEG91213.1"/>
    </source>
</evidence>
<keyword evidence="3" id="KW-0045">Antibiotic biosynthesis</keyword>
<dbReference type="HOGENOM" id="CLU_041041_2_0_4"/>
<reference evidence="6" key="1">
    <citation type="submission" date="2006-01" db="EMBL/GenBank/DDBJ databases">
        <title>Genome of the cyst-dividing bacterium Ramlibacter tataouinensis.</title>
        <authorList>
            <person name="Barakat M."/>
            <person name="Ortet P."/>
            <person name="De Luca G."/>
            <person name="Jourlin-Castelli C."/>
            <person name="Ansaldi M."/>
            <person name="Py B."/>
            <person name="Fichant G."/>
            <person name="Coutinho P."/>
            <person name="Voulhoux R."/>
            <person name="Bastien O."/>
            <person name="Roy S."/>
            <person name="Marechal E."/>
            <person name="Henrissat B."/>
            <person name="Quentin Y."/>
            <person name="Noirot P."/>
            <person name="Filloux A."/>
            <person name="Mejean V."/>
            <person name="DuBow M."/>
            <person name="Barras F."/>
            <person name="Heulin T."/>
        </authorList>
    </citation>
    <scope>NUCLEOTIDE SEQUENCE [LARGE SCALE GENOMIC DNA]</scope>
    <source>
        <strain evidence="6">ATCC BAA-407 / DSM 14655 / LMG 21543 / TTB310</strain>
    </source>
</reference>
<evidence type="ECO:0000256" key="3">
    <source>
        <dbReference type="ARBA" id="ARBA00023194"/>
    </source>
</evidence>
<dbReference type="RefSeq" id="WP_013899446.1">
    <property type="nucleotide sequence ID" value="NC_015677.1"/>
</dbReference>
<reference evidence="5 6" key="2">
    <citation type="journal article" date="2011" name="PLoS ONE">
        <title>The Cyst-Dividing Bacterium Ramlibacter tataouinensis TTB310 Genome Reveals a Well-Stocked Toolbox for Adaptation to a Desert Environment.</title>
        <authorList>
            <person name="De Luca G."/>
            <person name="Barakat M."/>
            <person name="Ortet P."/>
            <person name="Fochesato S."/>
            <person name="Jourlin-Castelli C."/>
            <person name="Ansaldi M."/>
            <person name="Py B."/>
            <person name="Fichant G."/>
            <person name="Coutinho P.M."/>
            <person name="Voulhoux R."/>
            <person name="Bastien O."/>
            <person name="Marechal E."/>
            <person name="Henrissat B."/>
            <person name="Quentin Y."/>
            <person name="Noirot P."/>
            <person name="Filloux A."/>
            <person name="Mejean V."/>
            <person name="Dubow M.S."/>
            <person name="Barras F."/>
            <person name="Barbe V."/>
            <person name="Weissenbach J."/>
            <person name="Mihalcescu I."/>
            <person name="Vermeglio A."/>
            <person name="Achouak W."/>
            <person name="Heulin T."/>
        </authorList>
    </citation>
    <scope>NUCLEOTIDE SEQUENCE [LARGE SCALE GENOMIC DNA]</scope>
    <source>
        <strain evidence="6">ATCC BAA-407 / DSM 14655 / LMG 21543 / TTB310</strain>
    </source>
</reference>
<dbReference type="InterPro" id="IPR050411">
    <property type="entry name" value="AlphaKG_dependent_hydroxylases"/>
</dbReference>
<dbReference type="Pfam" id="PF02668">
    <property type="entry name" value="TauD"/>
    <property type="match status" value="1"/>
</dbReference>
<name>F5Y3C6_RAMTT</name>
<feature type="domain" description="TauD/TfdA-like" evidence="4">
    <location>
        <begin position="52"/>
        <end position="305"/>
    </location>
</feature>
<comment type="cofactor">
    <cofactor evidence="1">
        <name>Fe(2+)</name>
        <dbReference type="ChEBI" id="CHEBI:29033"/>
    </cofactor>
</comment>
<dbReference type="Gene3D" id="3.60.130.10">
    <property type="entry name" value="Clavaminate synthase-like"/>
    <property type="match status" value="1"/>
</dbReference>
<dbReference type="EMBL" id="CP000245">
    <property type="protein sequence ID" value="AEG91213.1"/>
    <property type="molecule type" value="Genomic_DNA"/>
</dbReference>
<sequence length="372" mass="41233">MSTALHPRAWTAAAAQNDTSWILPISPEAAEGFHQALLHARAAGKAFTAMTPADFPLPQASRAALAQAIGLTQGRWGMCLMKGLPTDRWTEDEARLACWGMGLHMGTARTQNRASAFMADVRDEGGNYKTRNGRGYNTNASLDFHCDSCDVVALLCRRTARKGGESKVVSSIALRDEIARRRPDLIPVLQGPWYHSYQGAQGPGKPPYYMLPLLGDDPVHFAARANRKNVMAAQRDFSEVPRLTAEQIEALDLLDELMADPKLCYSMWLERGDLQLLNSYATLHSRTDFEDHEEHDLKRHLYRLWLAVPSSQPLPAQWAVYFGDARAGAVRGGLRGDHLTQDFIDFETRQAAYHSMPLIPRTVVVLPEAAAA</sequence>
<proteinExistence type="predicted"/>
<dbReference type="InterPro" id="IPR003819">
    <property type="entry name" value="TauD/TfdA-like"/>
</dbReference>
<evidence type="ECO:0000259" key="4">
    <source>
        <dbReference type="Pfam" id="PF02668"/>
    </source>
</evidence>
<evidence type="ECO:0000313" key="6">
    <source>
        <dbReference type="Proteomes" id="UP000008385"/>
    </source>
</evidence>
<protein>
    <recommendedName>
        <fullName evidence="4">TauD/TfdA-like domain-containing protein</fullName>
    </recommendedName>
</protein>
<dbReference type="KEGG" id="rta:Rta_01500"/>
<evidence type="ECO:0000256" key="1">
    <source>
        <dbReference type="ARBA" id="ARBA00001954"/>
    </source>
</evidence>
<dbReference type="Proteomes" id="UP000008385">
    <property type="component" value="Chromosome"/>
</dbReference>
<dbReference type="AlphaFoldDB" id="F5Y3C6"/>
<dbReference type="eggNOG" id="COG2175">
    <property type="taxonomic scope" value="Bacteria"/>
</dbReference>